<reference evidence="1 2" key="1">
    <citation type="submission" date="2019-06" db="EMBL/GenBank/DDBJ databases">
        <title>Echinicola alkalisoli sp. nov. isolated from saline soil.</title>
        <authorList>
            <person name="Sun J.-Q."/>
            <person name="Xu L."/>
        </authorList>
    </citation>
    <scope>NUCLEOTIDE SEQUENCE [LARGE SCALE GENOMIC DNA]</scope>
    <source>
        <strain evidence="1 2">LN3S3</strain>
    </source>
</reference>
<dbReference type="OrthoDB" id="836794at2"/>
<sequence length="224" mass="25494">MKKIINSKRVLTLLGLTLVFSSCGHREEVPDYPVTMTFDKIVPASEMRVFAGGELLDSKADSAVIAEFLDRYYSIGSTFYNSGFEEPGANYGDGAEITFFADGRITYASQIIEVKRNDGTIIMQSKVTNEVEDSPLVESDFFKYPYDISDNGRYNVHHVMYGEERSALDVALQYYKLVRYSKDNELMSVDFGTRHNEFNEDFLETLTDSDTLALKSYRLKYSVK</sequence>
<evidence type="ECO:0000313" key="1">
    <source>
        <dbReference type="EMBL" id="QDH81458.1"/>
    </source>
</evidence>
<accession>A0A514CNT0</accession>
<protein>
    <recommendedName>
        <fullName evidence="3">Lipoprotein</fullName>
    </recommendedName>
</protein>
<gene>
    <name evidence="1" type="ORF">FKX85_02260</name>
</gene>
<dbReference type="PROSITE" id="PS51257">
    <property type="entry name" value="PROKAR_LIPOPROTEIN"/>
    <property type="match status" value="1"/>
</dbReference>
<organism evidence="1 2">
    <name type="scientific">Echinicola soli</name>
    <dbReference type="NCBI Taxonomy" id="2591634"/>
    <lineage>
        <taxon>Bacteria</taxon>
        <taxon>Pseudomonadati</taxon>
        <taxon>Bacteroidota</taxon>
        <taxon>Cytophagia</taxon>
        <taxon>Cytophagales</taxon>
        <taxon>Cyclobacteriaceae</taxon>
        <taxon>Echinicola</taxon>
    </lineage>
</organism>
<evidence type="ECO:0000313" key="2">
    <source>
        <dbReference type="Proteomes" id="UP000316614"/>
    </source>
</evidence>
<proteinExistence type="predicted"/>
<keyword evidence="2" id="KW-1185">Reference proteome</keyword>
<dbReference type="AlphaFoldDB" id="A0A514CNT0"/>
<evidence type="ECO:0008006" key="3">
    <source>
        <dbReference type="Google" id="ProtNLM"/>
    </source>
</evidence>
<name>A0A514CNT0_9BACT</name>
<dbReference type="KEGG" id="echi:FKX85_02260"/>
<dbReference type="EMBL" id="CP041253">
    <property type="protein sequence ID" value="QDH81458.1"/>
    <property type="molecule type" value="Genomic_DNA"/>
</dbReference>
<dbReference type="Proteomes" id="UP000316614">
    <property type="component" value="Chromosome"/>
</dbReference>